<keyword evidence="4" id="KW-1003">Cell membrane</keyword>
<dbReference type="RefSeq" id="WP_012349331.1">
    <property type="nucleotide sequence ID" value="NC_010524.1"/>
</dbReference>
<dbReference type="EC" id="2.7.13.3" evidence="3"/>
<sequence precursor="true">MTSTPIASPAPARRRIGRSTRRVLGWGGALLLMAAAALTGHTLSMRAGLARLAEAAQHRLDLVATGLASDLARFDYLPALLEITPSVAALLDQPDDAALRDQANRQLQRINATAGAANLYVTDTVGRCQAASDWEDPGTPIGADLSFRPYVRDALEHGRGRFYGVGVTSHRAGYYLSYVLMQQGRQRGVATVKVSLEAVEPSWRKLPGEVLLADQRGVVILSTREEWKYRPLAPLSTQVRQELAGSRPYGDAPLVPLAIGHDRYRRSERLLAPVGWRLIVLDELAPVRAGARTMAVTAALASAVLLLIATLALQRQRALRQRLANQAALQAAHDSLEAKVAERTADLRAAQDELVHAGKMAALGQMSAGLVHEMNQPLGAMRTLSDNACLLLEQQRTADVQANLQRIGRMVDRLGRLTGQLKAFAHKAAPALEPVNLQRAIANAQFLIAQRLREQAVELDVSVQPAGLAALAEETRLEQVLVNLMGNAIDAMAAAPPGSPRTLRIEAAAGAAGRCVIRVRDSGPGIRADILARLFEPFVTSKPAGAGLGLGLMISAHLARELGGTLGAHNVDGAGACFVIDLPIPTAPETAAQPAPQAHE</sequence>
<dbReference type="InterPro" id="IPR003594">
    <property type="entry name" value="HATPase_dom"/>
</dbReference>
<dbReference type="PROSITE" id="PS50109">
    <property type="entry name" value="HIS_KIN"/>
    <property type="match status" value="1"/>
</dbReference>
<evidence type="ECO:0000256" key="4">
    <source>
        <dbReference type="ARBA" id="ARBA00022475"/>
    </source>
</evidence>
<dbReference type="SUPFAM" id="SSF47384">
    <property type="entry name" value="Homodimeric domain of signal transducing histidine kinase"/>
    <property type="match status" value="1"/>
</dbReference>
<dbReference type="InterPro" id="IPR003661">
    <property type="entry name" value="HisK_dim/P_dom"/>
</dbReference>
<evidence type="ECO:0000256" key="8">
    <source>
        <dbReference type="ARBA" id="ARBA00022692"/>
    </source>
</evidence>
<evidence type="ECO:0000256" key="9">
    <source>
        <dbReference type="ARBA" id="ARBA00022741"/>
    </source>
</evidence>
<keyword evidence="18" id="KW-1185">Reference proteome</keyword>
<evidence type="ECO:0000256" key="12">
    <source>
        <dbReference type="ARBA" id="ARBA00022989"/>
    </source>
</evidence>
<evidence type="ECO:0000256" key="3">
    <source>
        <dbReference type="ARBA" id="ARBA00012438"/>
    </source>
</evidence>
<evidence type="ECO:0000256" key="5">
    <source>
        <dbReference type="ARBA" id="ARBA00022519"/>
    </source>
</evidence>
<dbReference type="HOGENOM" id="CLU_000445_94_2_4"/>
<dbReference type="KEGG" id="lch:Lcho_4339"/>
<keyword evidence="12" id="KW-1133">Transmembrane helix</keyword>
<dbReference type="CDD" id="cd00082">
    <property type="entry name" value="HisKA"/>
    <property type="match status" value="1"/>
</dbReference>
<evidence type="ECO:0000256" key="2">
    <source>
        <dbReference type="ARBA" id="ARBA00004429"/>
    </source>
</evidence>
<dbReference type="GO" id="GO:0000155">
    <property type="term" value="F:phosphorelay sensor kinase activity"/>
    <property type="evidence" value="ECO:0007669"/>
    <property type="project" value="InterPro"/>
</dbReference>
<keyword evidence="9" id="KW-0547">Nucleotide-binding</keyword>
<protein>
    <recommendedName>
        <fullName evidence="15">C4-dicarboxylate transport sensor protein DctB</fullName>
        <ecNumber evidence="3">2.7.13.3</ecNumber>
    </recommendedName>
</protein>
<dbReference type="Proteomes" id="UP000001693">
    <property type="component" value="Chromosome"/>
</dbReference>
<dbReference type="PANTHER" id="PTHR43065">
    <property type="entry name" value="SENSOR HISTIDINE KINASE"/>
    <property type="match status" value="1"/>
</dbReference>
<name>B1Y0B1_LEPCP</name>
<evidence type="ECO:0000256" key="6">
    <source>
        <dbReference type="ARBA" id="ARBA00022553"/>
    </source>
</evidence>
<dbReference type="OrthoDB" id="9772100at2"/>
<keyword evidence="10 17" id="KW-0418">Kinase</keyword>
<dbReference type="Gene3D" id="3.30.450.20">
    <property type="entry name" value="PAS domain"/>
    <property type="match status" value="2"/>
</dbReference>
<dbReference type="InterPro" id="IPR004358">
    <property type="entry name" value="Sig_transdc_His_kin-like_C"/>
</dbReference>
<evidence type="ECO:0000256" key="7">
    <source>
        <dbReference type="ARBA" id="ARBA00022679"/>
    </source>
</evidence>
<dbReference type="PRINTS" id="PR00344">
    <property type="entry name" value="BCTRLSENSOR"/>
</dbReference>
<evidence type="ECO:0000256" key="14">
    <source>
        <dbReference type="ARBA" id="ARBA00023136"/>
    </source>
</evidence>
<evidence type="ECO:0000313" key="18">
    <source>
        <dbReference type="Proteomes" id="UP000001693"/>
    </source>
</evidence>
<dbReference type="Gene3D" id="3.30.565.10">
    <property type="entry name" value="Histidine kinase-like ATPase, C-terminal domain"/>
    <property type="match status" value="1"/>
</dbReference>
<dbReference type="PANTHER" id="PTHR43065:SF46">
    <property type="entry name" value="C4-DICARBOXYLATE TRANSPORT SENSOR PROTEIN DCTB"/>
    <property type="match status" value="1"/>
</dbReference>
<keyword evidence="5" id="KW-0997">Cell inner membrane</keyword>
<dbReference type="FunFam" id="1.10.287.130:FF:000049">
    <property type="entry name" value="C4-dicarboxylate transport sensor protein DctB"/>
    <property type="match status" value="1"/>
</dbReference>
<feature type="domain" description="Histidine kinase" evidence="16">
    <location>
        <begin position="369"/>
        <end position="586"/>
    </location>
</feature>
<dbReference type="eggNOG" id="COG4191">
    <property type="taxonomic scope" value="Bacteria"/>
</dbReference>
<reference evidence="17 18" key="1">
    <citation type="submission" date="2008-03" db="EMBL/GenBank/DDBJ databases">
        <title>Complete sequence of Leptothrix cholodnii SP-6.</title>
        <authorList>
            <consortium name="US DOE Joint Genome Institute"/>
            <person name="Copeland A."/>
            <person name="Lucas S."/>
            <person name="Lapidus A."/>
            <person name="Glavina del Rio T."/>
            <person name="Dalin E."/>
            <person name="Tice H."/>
            <person name="Bruce D."/>
            <person name="Goodwin L."/>
            <person name="Pitluck S."/>
            <person name="Chertkov O."/>
            <person name="Brettin T."/>
            <person name="Detter J.C."/>
            <person name="Han C."/>
            <person name="Kuske C.R."/>
            <person name="Schmutz J."/>
            <person name="Larimer F."/>
            <person name="Land M."/>
            <person name="Hauser L."/>
            <person name="Kyrpides N."/>
            <person name="Lykidis A."/>
            <person name="Emerson D."/>
            <person name="Richardson P."/>
        </authorList>
    </citation>
    <scope>NUCLEOTIDE SEQUENCE [LARGE SCALE GENOMIC DNA]</scope>
    <source>
        <strain evidence="18">ATCC 51168 / LMG 8142 / SP-6</strain>
    </source>
</reference>
<dbReference type="Gene3D" id="1.10.287.130">
    <property type="match status" value="1"/>
</dbReference>
<evidence type="ECO:0000256" key="10">
    <source>
        <dbReference type="ARBA" id="ARBA00022777"/>
    </source>
</evidence>
<comment type="subcellular location">
    <subcellularLocation>
        <location evidence="2">Cell inner membrane</location>
        <topology evidence="2">Multi-pass membrane protein</topology>
    </subcellularLocation>
</comment>
<evidence type="ECO:0000256" key="15">
    <source>
        <dbReference type="ARBA" id="ARBA00073143"/>
    </source>
</evidence>
<dbReference type="InterPro" id="IPR005467">
    <property type="entry name" value="His_kinase_dom"/>
</dbReference>
<dbReference type="InterPro" id="IPR036890">
    <property type="entry name" value="HATPase_C_sf"/>
</dbReference>
<keyword evidence="13" id="KW-0902">Two-component regulatory system</keyword>
<evidence type="ECO:0000259" key="16">
    <source>
        <dbReference type="PROSITE" id="PS50109"/>
    </source>
</evidence>
<organism evidence="17 18">
    <name type="scientific">Leptothrix cholodnii (strain ATCC 51168 / LMG 8142 / SP-6)</name>
    <name type="common">Leptothrix discophora (strain SP-6)</name>
    <dbReference type="NCBI Taxonomy" id="395495"/>
    <lineage>
        <taxon>Bacteria</taxon>
        <taxon>Pseudomonadati</taxon>
        <taxon>Pseudomonadota</taxon>
        <taxon>Betaproteobacteria</taxon>
        <taxon>Burkholderiales</taxon>
        <taxon>Sphaerotilaceae</taxon>
        <taxon>Leptothrix</taxon>
    </lineage>
</organism>
<dbReference type="Pfam" id="PF00512">
    <property type="entry name" value="HisKA"/>
    <property type="match status" value="1"/>
</dbReference>
<dbReference type="SMART" id="SM00388">
    <property type="entry name" value="HisKA"/>
    <property type="match status" value="1"/>
</dbReference>
<dbReference type="GO" id="GO:0005524">
    <property type="term" value="F:ATP binding"/>
    <property type="evidence" value="ECO:0007669"/>
    <property type="project" value="UniProtKB-KW"/>
</dbReference>
<dbReference type="PIRSF" id="PIRSF036431">
    <property type="entry name" value="STHK_DctB"/>
    <property type="match status" value="1"/>
</dbReference>
<evidence type="ECO:0000256" key="1">
    <source>
        <dbReference type="ARBA" id="ARBA00000085"/>
    </source>
</evidence>
<proteinExistence type="predicted"/>
<keyword evidence="8" id="KW-0812">Transmembrane</keyword>
<comment type="catalytic activity">
    <reaction evidence="1">
        <text>ATP + protein L-histidine = ADP + protein N-phospho-L-histidine.</text>
        <dbReference type="EC" id="2.7.13.3"/>
    </reaction>
</comment>
<accession>B1Y0B1</accession>
<dbReference type="SUPFAM" id="SSF103190">
    <property type="entry name" value="Sensory domain-like"/>
    <property type="match status" value="1"/>
</dbReference>
<evidence type="ECO:0000313" key="17">
    <source>
        <dbReference type="EMBL" id="ACB36590.1"/>
    </source>
</evidence>
<evidence type="ECO:0000256" key="11">
    <source>
        <dbReference type="ARBA" id="ARBA00022840"/>
    </source>
</evidence>
<keyword evidence="7" id="KW-0808">Transferase</keyword>
<gene>
    <name evidence="17" type="ordered locus">Lcho_4339</name>
</gene>
<dbReference type="SMART" id="SM00387">
    <property type="entry name" value="HATPase_c"/>
    <property type="match status" value="1"/>
</dbReference>
<dbReference type="AlphaFoldDB" id="B1Y0B1"/>
<dbReference type="STRING" id="395495.Lcho_4339"/>
<keyword evidence="11" id="KW-0067">ATP-binding</keyword>
<dbReference type="SUPFAM" id="SSF55874">
    <property type="entry name" value="ATPase domain of HSP90 chaperone/DNA topoisomerase II/histidine kinase"/>
    <property type="match status" value="1"/>
</dbReference>
<dbReference type="InterPro" id="IPR017055">
    <property type="entry name" value="Sig_transdc_His_kinase_DctB"/>
</dbReference>
<evidence type="ECO:0000256" key="13">
    <source>
        <dbReference type="ARBA" id="ARBA00023012"/>
    </source>
</evidence>
<keyword evidence="14" id="KW-0472">Membrane</keyword>
<dbReference type="Pfam" id="PF02518">
    <property type="entry name" value="HATPase_c"/>
    <property type="match status" value="1"/>
</dbReference>
<dbReference type="InterPro" id="IPR029151">
    <property type="entry name" value="Sensor-like_sf"/>
</dbReference>
<dbReference type="EMBL" id="CP001013">
    <property type="protein sequence ID" value="ACB36590.1"/>
    <property type="molecule type" value="Genomic_DNA"/>
</dbReference>
<dbReference type="GO" id="GO:0005886">
    <property type="term" value="C:plasma membrane"/>
    <property type="evidence" value="ECO:0007669"/>
    <property type="project" value="UniProtKB-SubCell"/>
</dbReference>
<dbReference type="InterPro" id="IPR036097">
    <property type="entry name" value="HisK_dim/P_sf"/>
</dbReference>
<keyword evidence="6" id="KW-0597">Phosphoprotein</keyword>